<dbReference type="InterPro" id="IPR025662">
    <property type="entry name" value="Sigma_54_int_dom_ATP-bd_1"/>
</dbReference>
<sequence length="469" mass="52339">MNQQEIQSVKQRFGIIGNAPALNYAINVAMQVAATDLTVLITGESGSGKESFSKIIHSLSARKHGQFIAINCGAIPEGTIDSELFGHEKGSFTGAVDSRKGYFETTNGGTIFLDEIGEMPLGTQARLLRVLENGEFIRVGSSKTQKTDVRVVAATNVNLMDAVDKGKFREDLYYRLNTVPIYVPPLRERGSDIELLFRKFTTDFAERYRIKPLQLTEGAKQLLMSFPFPGNIRQLKNIAEQVSILESEQNKPIEADVLGKYLPQSQQPSRTLALFPQSNGGPAGDNFSERELLYKVLFDMRRDMNDLKRLVRDVLGNEQDGRQILHNHRDLFDSIPSDADPTADGNAPRYLPALNGAAQSGLGLPDAPRNRPAVDSSFRPTPPPAETYGSHPPVQIFDNVDGDVNDITIEDVTHETEDDESLSLERQEKEMILKALRRNNNKRKYAAQALGISERTLYRKIKQYEIDEE</sequence>
<dbReference type="InterPro" id="IPR009057">
    <property type="entry name" value="Homeodomain-like_sf"/>
</dbReference>
<dbReference type="SUPFAM" id="SSF52540">
    <property type="entry name" value="P-loop containing nucleoside triphosphate hydrolases"/>
    <property type="match status" value="1"/>
</dbReference>
<dbReference type="FunFam" id="3.40.50.300:FF:000006">
    <property type="entry name" value="DNA-binding transcriptional regulator NtrC"/>
    <property type="match status" value="1"/>
</dbReference>
<dbReference type="InterPro" id="IPR002078">
    <property type="entry name" value="Sigma_54_int"/>
</dbReference>
<evidence type="ECO:0000259" key="6">
    <source>
        <dbReference type="PROSITE" id="PS50045"/>
    </source>
</evidence>
<dbReference type="Pfam" id="PF00158">
    <property type="entry name" value="Sigma54_activat"/>
    <property type="match status" value="1"/>
</dbReference>
<dbReference type="GO" id="GO:0006355">
    <property type="term" value="P:regulation of DNA-templated transcription"/>
    <property type="evidence" value="ECO:0007669"/>
    <property type="project" value="InterPro"/>
</dbReference>
<dbReference type="Gene3D" id="1.10.8.60">
    <property type="match status" value="1"/>
</dbReference>
<dbReference type="Gene3D" id="3.40.50.300">
    <property type="entry name" value="P-loop containing nucleotide triphosphate hydrolases"/>
    <property type="match status" value="1"/>
</dbReference>
<evidence type="ECO:0000256" key="4">
    <source>
        <dbReference type="ARBA" id="ARBA00023163"/>
    </source>
</evidence>
<dbReference type="InterPro" id="IPR025944">
    <property type="entry name" value="Sigma_54_int_dom_CS"/>
</dbReference>
<dbReference type="RefSeq" id="WP_077920138.1">
    <property type="nucleotide sequence ID" value="NZ_SBLB01000001.1"/>
</dbReference>
<comment type="caution">
    <text evidence="7">The sequence shown here is derived from an EMBL/GenBank/DDBJ whole genome shotgun (WGS) entry which is preliminary data.</text>
</comment>
<dbReference type="PROSITE" id="PS00675">
    <property type="entry name" value="SIGMA54_INTERACT_1"/>
    <property type="match status" value="1"/>
</dbReference>
<name>A0A4Q2UNQ6_9BACT</name>
<evidence type="ECO:0000256" key="1">
    <source>
        <dbReference type="ARBA" id="ARBA00022741"/>
    </source>
</evidence>
<dbReference type="SMART" id="SM00382">
    <property type="entry name" value="AAA"/>
    <property type="match status" value="1"/>
</dbReference>
<keyword evidence="4" id="KW-0804">Transcription</keyword>
<evidence type="ECO:0000256" key="2">
    <source>
        <dbReference type="ARBA" id="ARBA00022840"/>
    </source>
</evidence>
<keyword evidence="1" id="KW-0547">Nucleotide-binding</keyword>
<evidence type="ECO:0000313" key="8">
    <source>
        <dbReference type="Proteomes" id="UP000290407"/>
    </source>
</evidence>
<dbReference type="AlphaFoldDB" id="A0A4Q2UNQ6"/>
<dbReference type="GO" id="GO:0043565">
    <property type="term" value="F:sequence-specific DNA binding"/>
    <property type="evidence" value="ECO:0007669"/>
    <property type="project" value="InterPro"/>
</dbReference>
<dbReference type="InterPro" id="IPR003593">
    <property type="entry name" value="AAA+_ATPase"/>
</dbReference>
<reference evidence="7 8" key="1">
    <citation type="submission" date="2019-01" db="EMBL/GenBank/DDBJ databases">
        <title>Spirosoma flava sp. nov., a propanil-degrading bacterium isolated from herbicide-contaminated soil.</title>
        <authorList>
            <person name="Zhang L."/>
            <person name="Jiang J.-D."/>
        </authorList>
    </citation>
    <scope>NUCLEOTIDE SEQUENCE [LARGE SCALE GENOMIC DNA]</scope>
    <source>
        <strain evidence="7 8">TY50</strain>
    </source>
</reference>
<dbReference type="PROSITE" id="PS50045">
    <property type="entry name" value="SIGMA54_INTERACT_4"/>
    <property type="match status" value="1"/>
</dbReference>
<feature type="region of interest" description="Disordered" evidence="5">
    <location>
        <begin position="332"/>
        <end position="392"/>
    </location>
</feature>
<dbReference type="Pfam" id="PF25601">
    <property type="entry name" value="AAA_lid_14"/>
    <property type="match status" value="1"/>
</dbReference>
<dbReference type="PANTHER" id="PTHR32071">
    <property type="entry name" value="TRANSCRIPTIONAL REGULATORY PROTEIN"/>
    <property type="match status" value="1"/>
</dbReference>
<dbReference type="PANTHER" id="PTHR32071:SF121">
    <property type="entry name" value="SIGMA L-DEPENDENT TRANSCRIPTIONAL REGULATOR YQIR-RELATED"/>
    <property type="match status" value="1"/>
</dbReference>
<feature type="domain" description="Sigma-54 factor interaction" evidence="6">
    <location>
        <begin position="15"/>
        <end position="244"/>
    </location>
</feature>
<evidence type="ECO:0000313" key="7">
    <source>
        <dbReference type="EMBL" id="RYC71054.1"/>
    </source>
</evidence>
<dbReference type="InterPro" id="IPR058031">
    <property type="entry name" value="AAA_lid_NorR"/>
</dbReference>
<dbReference type="Gene3D" id="1.10.10.60">
    <property type="entry name" value="Homeodomain-like"/>
    <property type="match status" value="1"/>
</dbReference>
<dbReference type="Pfam" id="PF02954">
    <property type="entry name" value="HTH_8"/>
    <property type="match status" value="1"/>
</dbReference>
<keyword evidence="2" id="KW-0067">ATP-binding</keyword>
<keyword evidence="3" id="KW-0805">Transcription regulation</keyword>
<dbReference type="PRINTS" id="PR01590">
    <property type="entry name" value="HTHFIS"/>
</dbReference>
<dbReference type="GO" id="GO:0005524">
    <property type="term" value="F:ATP binding"/>
    <property type="evidence" value="ECO:0007669"/>
    <property type="project" value="UniProtKB-KW"/>
</dbReference>
<dbReference type="EMBL" id="SBLB01000001">
    <property type="protein sequence ID" value="RYC71054.1"/>
    <property type="molecule type" value="Genomic_DNA"/>
</dbReference>
<evidence type="ECO:0000256" key="5">
    <source>
        <dbReference type="SAM" id="MobiDB-lite"/>
    </source>
</evidence>
<proteinExistence type="predicted"/>
<accession>A0A4Q2UNQ6</accession>
<organism evidence="7 8">
    <name type="scientific">Spirosoma sordidisoli</name>
    <dbReference type="NCBI Taxonomy" id="2502893"/>
    <lineage>
        <taxon>Bacteria</taxon>
        <taxon>Pseudomonadati</taxon>
        <taxon>Bacteroidota</taxon>
        <taxon>Cytophagia</taxon>
        <taxon>Cytophagales</taxon>
        <taxon>Cytophagaceae</taxon>
        <taxon>Spirosoma</taxon>
    </lineage>
</organism>
<dbReference type="InterPro" id="IPR002197">
    <property type="entry name" value="HTH_Fis"/>
</dbReference>
<dbReference type="PROSITE" id="PS00688">
    <property type="entry name" value="SIGMA54_INTERACT_3"/>
    <property type="match status" value="1"/>
</dbReference>
<dbReference type="InterPro" id="IPR027417">
    <property type="entry name" value="P-loop_NTPase"/>
</dbReference>
<protein>
    <submittedName>
        <fullName evidence="7">Sigma-54-dependent Fis family transcriptional regulator</fullName>
    </submittedName>
</protein>
<keyword evidence="8" id="KW-1185">Reference proteome</keyword>
<dbReference type="CDD" id="cd00009">
    <property type="entry name" value="AAA"/>
    <property type="match status" value="1"/>
</dbReference>
<evidence type="ECO:0000256" key="3">
    <source>
        <dbReference type="ARBA" id="ARBA00023015"/>
    </source>
</evidence>
<dbReference type="Proteomes" id="UP000290407">
    <property type="component" value="Unassembled WGS sequence"/>
</dbReference>
<gene>
    <name evidence="7" type="ORF">EQG79_02590</name>
</gene>
<dbReference type="SUPFAM" id="SSF46689">
    <property type="entry name" value="Homeodomain-like"/>
    <property type="match status" value="1"/>
</dbReference>